<dbReference type="Pfam" id="PF20736">
    <property type="entry name" value="Glyco_hydro127M"/>
    <property type="match status" value="1"/>
</dbReference>
<dbReference type="Gene3D" id="2.60.120.260">
    <property type="entry name" value="Galactose-binding domain-like"/>
    <property type="match status" value="1"/>
</dbReference>
<reference evidence="5 6" key="1">
    <citation type="submission" date="2018-06" db="EMBL/GenBank/DDBJ databases">
        <authorList>
            <consortium name="Pathogen Informatics"/>
            <person name="Doyle S."/>
        </authorList>
    </citation>
    <scope>NUCLEOTIDE SEQUENCE [LARGE SCALE GENOMIC DNA]</scope>
    <source>
        <strain evidence="5 6">NCTC13063</strain>
    </source>
</reference>
<feature type="domain" description="Non-reducing end beta-L-arabinofuranosidase-like GH127 C-terminal" evidence="4">
    <location>
        <begin position="552"/>
        <end position="672"/>
    </location>
</feature>
<accession>A0AAQ1UIA5</accession>
<feature type="chain" id="PRO_5042992216" evidence="1">
    <location>
        <begin position="21"/>
        <end position="825"/>
    </location>
</feature>
<evidence type="ECO:0000259" key="2">
    <source>
        <dbReference type="Pfam" id="PF07944"/>
    </source>
</evidence>
<dbReference type="SUPFAM" id="SSF49785">
    <property type="entry name" value="Galactose-binding domain-like"/>
    <property type="match status" value="1"/>
</dbReference>
<dbReference type="Gene3D" id="1.50.10.10">
    <property type="match status" value="1"/>
</dbReference>
<dbReference type="InterPro" id="IPR012341">
    <property type="entry name" value="6hp_glycosidase-like_sf"/>
</dbReference>
<dbReference type="InterPro" id="IPR008928">
    <property type="entry name" value="6-hairpin_glycosidase_sf"/>
</dbReference>
<evidence type="ECO:0000256" key="1">
    <source>
        <dbReference type="SAM" id="SignalP"/>
    </source>
</evidence>
<organism evidence="5 6">
    <name type="scientific">Segatella buccae</name>
    <dbReference type="NCBI Taxonomy" id="28126"/>
    <lineage>
        <taxon>Bacteria</taxon>
        <taxon>Pseudomonadati</taxon>
        <taxon>Bacteroidota</taxon>
        <taxon>Bacteroidia</taxon>
        <taxon>Bacteroidales</taxon>
        <taxon>Prevotellaceae</taxon>
        <taxon>Segatella</taxon>
    </lineage>
</organism>
<dbReference type="PANTHER" id="PTHR43465">
    <property type="entry name" value="DUF1680 DOMAIN PROTEIN (AFU_ORTHOLOGUE AFUA_1G08910)"/>
    <property type="match status" value="1"/>
</dbReference>
<evidence type="ECO:0000313" key="6">
    <source>
        <dbReference type="Proteomes" id="UP000255283"/>
    </source>
</evidence>
<dbReference type="InterPro" id="IPR049049">
    <property type="entry name" value="Beta-AFase-like_GH127_C"/>
</dbReference>
<dbReference type="AlphaFoldDB" id="A0AAQ1UIA5"/>
<comment type="caution">
    <text evidence="5">The sequence shown here is derived from an EMBL/GenBank/DDBJ whole genome shotgun (WGS) entry which is preliminary data.</text>
</comment>
<dbReference type="InterPro" id="IPR008979">
    <property type="entry name" value="Galactose-bd-like_sf"/>
</dbReference>
<dbReference type="GO" id="GO:0005975">
    <property type="term" value="P:carbohydrate metabolic process"/>
    <property type="evidence" value="ECO:0007669"/>
    <property type="project" value="InterPro"/>
</dbReference>
<dbReference type="RefSeq" id="WP_115153597.1">
    <property type="nucleotide sequence ID" value="NZ_UGTJ01000001.1"/>
</dbReference>
<dbReference type="InterPro" id="IPR012878">
    <property type="entry name" value="Beta-AFase-like_GH127_cat"/>
</dbReference>
<feature type="domain" description="Non-reducing end beta-L-arabinofuranosidase-like GH127 middle" evidence="3">
    <location>
        <begin position="435"/>
        <end position="550"/>
    </location>
</feature>
<dbReference type="SUPFAM" id="SSF48208">
    <property type="entry name" value="Six-hairpin glycosidases"/>
    <property type="match status" value="1"/>
</dbReference>
<feature type="signal peptide" evidence="1">
    <location>
        <begin position="1"/>
        <end position="20"/>
    </location>
</feature>
<dbReference type="InterPro" id="IPR049174">
    <property type="entry name" value="Beta-AFase-like"/>
</dbReference>
<evidence type="ECO:0000259" key="3">
    <source>
        <dbReference type="Pfam" id="PF20736"/>
    </source>
</evidence>
<protein>
    <submittedName>
        <fullName evidence="5">Uncharacterized protein conserved in bacteria</fullName>
    </submittedName>
</protein>
<dbReference type="Pfam" id="PF07944">
    <property type="entry name" value="Beta-AFase-like_GH127_cat"/>
    <property type="match status" value="1"/>
</dbReference>
<dbReference type="InterPro" id="IPR049046">
    <property type="entry name" value="Beta-AFase-like_GH127_middle"/>
</dbReference>
<dbReference type="PANTHER" id="PTHR43465:SF2">
    <property type="entry name" value="DUF1680 DOMAIN PROTEIN (AFU_ORTHOLOGUE AFUA_1G08910)"/>
    <property type="match status" value="1"/>
</dbReference>
<evidence type="ECO:0000313" key="5">
    <source>
        <dbReference type="EMBL" id="SUB79995.1"/>
    </source>
</evidence>
<feature type="domain" description="Non-reducing end beta-L-arabinofuranosidase-like GH127 catalytic" evidence="2">
    <location>
        <begin position="41"/>
        <end position="424"/>
    </location>
</feature>
<evidence type="ECO:0000259" key="4">
    <source>
        <dbReference type="Pfam" id="PF20737"/>
    </source>
</evidence>
<proteinExistence type="predicted"/>
<dbReference type="EMBL" id="UGTJ01000001">
    <property type="protein sequence ID" value="SUB79995.1"/>
    <property type="molecule type" value="Genomic_DNA"/>
</dbReference>
<sequence>MKRQLFITALAATTLWSAHAANAPTAGYPITPVPFTSVKVWNNSFWGQRLETSRRVTVPLAFEKCEETGRYANFEHAAIHLKDPFKTFPVGGLSFDDTDPYKTIEGASYILQTYPDKRLVAYIDSVLSIIGAAQEPDGYLYTSRTQNPKHPHEWAGDKRWSKEEDLSHELYNLGHMVEGAIAHYQATGSRKFLDIATRYADCVVREVGPKPGQACVVPGHQIAEMALCKLYLVTGNRKYLDEAKFFLDYRGKTAIRQEYSQSHLPVLEQSEAVGHAVRAAYMYAGMADVAALTGDTAYIHAIDRIWNNIVGRKLYITGGIGATNNGEAFGADYELPNMSAYAETCAAIGNVYVNYRLFLLHGESKYFDVLERTLYNGLISGVSMDGGGFFYPNPLESRGQHQRQAWFGCACCPSNICRFLPSLPGYVYAVKDRNVYVNLFLSNSASLGVAGKRVALSQQTQYPWNGDIALTVDENRAGAFALKIRIPGWVKGQPVPSDLYEYSDGKRTGYTIAVNGRRLTATDINFSPDGYCTIARKWKKGDRVSIHFDMEVRTVKADNQVKADRGQVSIERGPIVYCAEWPDNDFDLTGVLLNQHPGFTEGQLSYDTFIADSLKSKLTLYKDRRLTTLATQTQTLAYNEQGELTVRPVTLHLIPYFAWCHRGSGNMKVWLPQDVKAARPAMPATLASTAEVASSSPSPALRSVNDGLVPADGNDRSIPYFHWWPKQGTTEWVSYTFPEPKRIESATVYWYDDQPWGGCKVPESWNIEYRTADGKWLSVPEADGYPVKKGSACTVNFTPVTANAVRLHVKQPEKFSCGLFEWTVK</sequence>
<name>A0AAQ1UIA5_9BACT</name>
<keyword evidence="1" id="KW-0732">Signal</keyword>
<dbReference type="Proteomes" id="UP000255283">
    <property type="component" value="Unassembled WGS sequence"/>
</dbReference>
<dbReference type="Pfam" id="PF20737">
    <property type="entry name" value="Glyco_hydro127C"/>
    <property type="match status" value="1"/>
</dbReference>
<gene>
    <name evidence="5" type="ORF">NCTC13063_01272</name>
</gene>